<dbReference type="Proteomes" id="UP001519460">
    <property type="component" value="Unassembled WGS sequence"/>
</dbReference>
<evidence type="ECO:0000313" key="1">
    <source>
        <dbReference type="EMBL" id="KAK7503441.1"/>
    </source>
</evidence>
<reference evidence="1 2" key="1">
    <citation type="journal article" date="2023" name="Sci. Data">
        <title>Genome assembly of the Korean intertidal mud-creeper Batillaria attramentaria.</title>
        <authorList>
            <person name="Patra A.K."/>
            <person name="Ho P.T."/>
            <person name="Jun S."/>
            <person name="Lee S.J."/>
            <person name="Kim Y."/>
            <person name="Won Y.J."/>
        </authorList>
    </citation>
    <scope>NUCLEOTIDE SEQUENCE [LARGE SCALE GENOMIC DNA]</scope>
    <source>
        <strain evidence="1">Wonlab-2016</strain>
    </source>
</reference>
<keyword evidence="2" id="KW-1185">Reference proteome</keyword>
<comment type="caution">
    <text evidence="1">The sequence shown here is derived from an EMBL/GenBank/DDBJ whole genome shotgun (WGS) entry which is preliminary data.</text>
</comment>
<proteinExistence type="predicted"/>
<name>A0ABD0LVE0_9CAEN</name>
<dbReference type="EMBL" id="JACVVK020000020">
    <property type="protein sequence ID" value="KAK7503441.1"/>
    <property type="molecule type" value="Genomic_DNA"/>
</dbReference>
<organism evidence="1 2">
    <name type="scientific">Batillaria attramentaria</name>
    <dbReference type="NCBI Taxonomy" id="370345"/>
    <lineage>
        <taxon>Eukaryota</taxon>
        <taxon>Metazoa</taxon>
        <taxon>Spiralia</taxon>
        <taxon>Lophotrochozoa</taxon>
        <taxon>Mollusca</taxon>
        <taxon>Gastropoda</taxon>
        <taxon>Caenogastropoda</taxon>
        <taxon>Sorbeoconcha</taxon>
        <taxon>Cerithioidea</taxon>
        <taxon>Batillariidae</taxon>
        <taxon>Batillaria</taxon>
    </lineage>
</organism>
<evidence type="ECO:0000313" key="2">
    <source>
        <dbReference type="Proteomes" id="UP001519460"/>
    </source>
</evidence>
<accession>A0ABD0LVE0</accession>
<sequence>MAQDLYSSNVTPKDAKGMKLLPKLTPRWIRIHPDLYSSNVTPDDAKGIKLLPTLTPGHDRRRSDFESPFLTIAVRSLCPVYDQHVNRDEGENGFFFQNNRGIVRNGDVWLSTTRVGHEGGVIFPQTVFVSVTSATENKTRHFKRFIEHLDFLVTRSTSTSACAGVKGERCGVRLRDRRMGYVPQDVLVSDQYDFCGLSKSSVNCVTALWIELQLCELSNSPVDLVKALWTVDSVTALWIELQLCELSNSSVDLVKALWTVDSVTALWIELQLCELSNSPVD</sequence>
<dbReference type="AlphaFoldDB" id="A0ABD0LVE0"/>
<protein>
    <submittedName>
        <fullName evidence="1">Uncharacterized protein</fullName>
    </submittedName>
</protein>
<gene>
    <name evidence="1" type="ORF">BaRGS_00005362</name>
</gene>